<dbReference type="SUPFAM" id="SSF51445">
    <property type="entry name" value="(Trans)glycosidases"/>
    <property type="match status" value="1"/>
</dbReference>
<dbReference type="Pfam" id="PF00704">
    <property type="entry name" value="Glyco_hydro_18"/>
    <property type="match status" value="1"/>
</dbReference>
<keyword evidence="1" id="KW-0732">Signal</keyword>
<dbReference type="InterPro" id="IPR052750">
    <property type="entry name" value="GH18_Chitinase"/>
</dbReference>
<keyword evidence="3" id="KW-0378">Hydrolase</keyword>
<dbReference type="Gene3D" id="3.20.20.80">
    <property type="entry name" value="Glycosidases"/>
    <property type="match status" value="1"/>
</dbReference>
<gene>
    <name evidence="3" type="ORF">LWC34_13620</name>
</gene>
<feature type="signal peptide" evidence="1">
    <location>
        <begin position="1"/>
        <end position="23"/>
    </location>
</feature>
<evidence type="ECO:0000256" key="1">
    <source>
        <dbReference type="SAM" id="SignalP"/>
    </source>
</evidence>
<dbReference type="PANTHER" id="PTHR42976">
    <property type="entry name" value="BIFUNCTIONAL CHITINASE/LYSOZYME-RELATED"/>
    <property type="match status" value="1"/>
</dbReference>
<proteinExistence type="predicted"/>
<dbReference type="Proteomes" id="UP001521150">
    <property type="component" value="Unassembled WGS sequence"/>
</dbReference>
<dbReference type="EMBL" id="JAJVCN010000001">
    <property type="protein sequence ID" value="MCE7003860.1"/>
    <property type="molecule type" value="Genomic_DNA"/>
</dbReference>
<evidence type="ECO:0000313" key="4">
    <source>
        <dbReference type="Proteomes" id="UP001521150"/>
    </source>
</evidence>
<organism evidence="3 4">
    <name type="scientific">Kibdelosporangium philippinense</name>
    <dbReference type="NCBI Taxonomy" id="211113"/>
    <lineage>
        <taxon>Bacteria</taxon>
        <taxon>Bacillati</taxon>
        <taxon>Actinomycetota</taxon>
        <taxon>Actinomycetes</taxon>
        <taxon>Pseudonocardiales</taxon>
        <taxon>Pseudonocardiaceae</taxon>
        <taxon>Kibdelosporangium</taxon>
    </lineage>
</organism>
<protein>
    <submittedName>
        <fullName evidence="3">Glycosyl hydrolase family 18 protein</fullName>
    </submittedName>
</protein>
<evidence type="ECO:0000259" key="2">
    <source>
        <dbReference type="PROSITE" id="PS51910"/>
    </source>
</evidence>
<name>A0ABS8Z7Q9_9PSEU</name>
<comment type="caution">
    <text evidence="3">The sequence shown here is derived from an EMBL/GenBank/DDBJ whole genome shotgun (WGS) entry which is preliminary data.</text>
</comment>
<keyword evidence="4" id="KW-1185">Reference proteome</keyword>
<feature type="chain" id="PRO_5045410212" evidence="1">
    <location>
        <begin position="24"/>
        <end position="341"/>
    </location>
</feature>
<evidence type="ECO:0000313" key="3">
    <source>
        <dbReference type="EMBL" id="MCE7003860.1"/>
    </source>
</evidence>
<dbReference type="RefSeq" id="WP_233725414.1">
    <property type="nucleotide sequence ID" value="NZ_JAJVCN010000001.1"/>
</dbReference>
<dbReference type="InterPro" id="IPR001223">
    <property type="entry name" value="Glyco_hydro18_cat"/>
</dbReference>
<feature type="domain" description="GH18" evidence="2">
    <location>
        <begin position="34"/>
        <end position="341"/>
    </location>
</feature>
<reference evidence="3 4" key="1">
    <citation type="submission" date="2021-12" db="EMBL/GenBank/DDBJ databases">
        <title>Genome sequence of Kibdelosporangium philippinense ATCC 49844.</title>
        <authorList>
            <person name="Fedorov E.A."/>
            <person name="Omeragic M."/>
            <person name="Shalygina K.F."/>
            <person name="Maclea K.S."/>
        </authorList>
    </citation>
    <scope>NUCLEOTIDE SEQUENCE [LARGE SCALE GENOMIC DNA]</scope>
    <source>
        <strain evidence="3 4">ATCC 49844</strain>
    </source>
</reference>
<accession>A0ABS8Z7Q9</accession>
<sequence length="341" mass="37152">MRISTVGAIVAVLVAGVAGQASAGYDQPRPIPKHVLAPYFQAYLPGDPGDLAEKSGARYLNLSFLHTNKPGECEVYWNGVPAAQPGYLEGIAKIRRNGGDVIPAFGGAYAGETHTEIADSCADIDAIAAAYQKTVTTYNVSRLDMDIEGDSLYNTAAIDRRNKALRKAQDWAKGQNRPLEIVYTIGTGPHEPNLDGIKLVRNAIENGVDVRMVNIMTFDFFDNKQHDMAQDAMTAGEALVKQLKELYPSKSNAQLWNMVGITAMVGLDDYGANGETGPKEVFTPANAIEVTVWAWLKGIGQLSFWALARDNGNCPGEHKEDCSGVEQAPWQYTRTMRLFTH</sequence>
<dbReference type="PROSITE" id="PS51910">
    <property type="entry name" value="GH18_2"/>
    <property type="match status" value="1"/>
</dbReference>
<dbReference type="GO" id="GO:0016787">
    <property type="term" value="F:hydrolase activity"/>
    <property type="evidence" value="ECO:0007669"/>
    <property type="project" value="UniProtKB-KW"/>
</dbReference>
<dbReference type="InterPro" id="IPR017853">
    <property type="entry name" value="GH"/>
</dbReference>
<dbReference type="PANTHER" id="PTHR42976:SF1">
    <property type="entry name" value="GH18 DOMAIN-CONTAINING PROTEIN-RELATED"/>
    <property type="match status" value="1"/>
</dbReference>